<dbReference type="RefSeq" id="XP_029219621.1">
    <property type="nucleotide sequence ID" value="XM_029363698.1"/>
</dbReference>
<reference evidence="3 4" key="1">
    <citation type="submission" date="2017-09" db="EMBL/GenBank/DDBJ databases">
        <title>Genome sequencing of Besnoitia besnoiti strain Bb-Ger1.</title>
        <authorList>
            <person name="Schares G."/>
            <person name="Venepally P."/>
            <person name="Lorenzi H.A."/>
        </authorList>
    </citation>
    <scope>NUCLEOTIDE SEQUENCE [LARGE SCALE GENOMIC DNA]</scope>
    <source>
        <strain evidence="3 4">Bb-Ger1</strain>
    </source>
</reference>
<feature type="compositionally biased region" description="Basic and acidic residues" evidence="1">
    <location>
        <begin position="346"/>
        <end position="363"/>
    </location>
</feature>
<dbReference type="EMBL" id="NWUJ01000004">
    <property type="protein sequence ID" value="PFH35612.1"/>
    <property type="molecule type" value="Genomic_DNA"/>
</dbReference>
<feature type="compositionally biased region" description="Low complexity" evidence="1">
    <location>
        <begin position="324"/>
        <end position="335"/>
    </location>
</feature>
<proteinExistence type="predicted"/>
<gene>
    <name evidence="3" type="ORF">BESB_052630</name>
</gene>
<sequence length="766" mass="81770">MSSPACSFLSAFRLPGSASAAGDFSDGSLASTNVEEGMLSPCIPSELCAAPGKQSCVPSAKGSSGICNASAPQGAARPAPVAEGSAAAGNPSGSGAGPTVVRRKQLSGAQKRKRKRELLAKNRVEPASLFSFLSTTVTSQAIYEDWQDLNRAIREESARYEARTVLASASLLPSPAGGSGGCCPCCTRAAAPAAVAGSHDEDGGDRAKRTRVGERGEAPERELQDGKRVCCCRHGDDGEKGRSFHTERGHVPCAAWGSSSGSSTRSCCTSSRESGREDEEDFEEDEGHHHTHPSAAHACTAVTSACPLSPCSRALHPPWSLGDSSGSRRSTSGSTNTCDEASCEVSEPKTEKGDHPGWNRRESTTTANGEVEEGHAASHLLSVVGADLEAEALLPCGKGFRAAGESCLAPHGSPLLASCAATSASSPAHHSSLSRYRSVDSDVPACSAGERGNCSPRHCSCRSSLKEGGGGGGCCSPHSFLLSPVSDDASSVTSMAPTSPQRVSRQLTASLCAVSPHSSPRLVSRCVCAHAAKDEIPLSAQHELASPVSSSPKSVAAPSPSCTEEEDEFADLALWPAQISEELRWRLVKRGPVQLVHYPYPRDNTQRRFGRQHYWRTLPSGEKLWRSWLVYSRTRDAVYCFCCKLFSQLSKSVVTTGFRRWKGIAEVLRSHEQSRDHRSCMLQWKCLCLRLHADVSLGDLKQLCVTTPPVNAVGKLLKGDEEEEGDGESSREPFTVKHGRDEDDLRCRSERRDVDLWRKDEDRKVK</sequence>
<keyword evidence="4" id="KW-1185">Reference proteome</keyword>
<feature type="compositionally biased region" description="Basic residues" evidence="1">
    <location>
        <begin position="101"/>
        <end position="116"/>
    </location>
</feature>
<dbReference type="GeneID" id="40310192"/>
<feature type="compositionally biased region" description="Low complexity" evidence="1">
    <location>
        <begin position="82"/>
        <end position="93"/>
    </location>
</feature>
<feature type="compositionally biased region" description="Basic and acidic residues" evidence="1">
    <location>
        <begin position="198"/>
        <end position="221"/>
    </location>
</feature>
<accession>A0A2A9MJP6</accession>
<dbReference type="STRING" id="94643.A0A2A9MJP6"/>
<dbReference type="KEGG" id="bbes:BESB_052630"/>
<feature type="region of interest" description="Disordered" evidence="1">
    <location>
        <begin position="319"/>
        <end position="369"/>
    </location>
</feature>
<dbReference type="SMART" id="SM00597">
    <property type="entry name" value="ZnF_TTF"/>
    <property type="match status" value="1"/>
</dbReference>
<dbReference type="OrthoDB" id="1750591at2759"/>
<feature type="domain" description="TTF-type" evidence="2">
    <location>
        <begin position="613"/>
        <end position="696"/>
    </location>
</feature>
<evidence type="ECO:0000256" key="1">
    <source>
        <dbReference type="SAM" id="MobiDB-lite"/>
    </source>
</evidence>
<evidence type="ECO:0000259" key="2">
    <source>
        <dbReference type="SMART" id="SM00597"/>
    </source>
</evidence>
<protein>
    <recommendedName>
        <fullName evidence="2">TTF-type domain-containing protein</fullName>
    </recommendedName>
</protein>
<dbReference type="VEuPathDB" id="ToxoDB:BESB_052630"/>
<feature type="region of interest" description="Disordered" evidence="1">
    <location>
        <begin position="67"/>
        <end position="119"/>
    </location>
</feature>
<name>A0A2A9MJP6_BESBE</name>
<feature type="region of interest" description="Disordered" evidence="1">
    <location>
        <begin position="255"/>
        <end position="294"/>
    </location>
</feature>
<feature type="region of interest" description="Disordered" evidence="1">
    <location>
        <begin position="715"/>
        <end position="743"/>
    </location>
</feature>
<comment type="caution">
    <text evidence="3">The sequence shown here is derived from an EMBL/GenBank/DDBJ whole genome shotgun (WGS) entry which is preliminary data.</text>
</comment>
<feature type="compositionally biased region" description="Low complexity" evidence="1">
    <location>
        <begin position="257"/>
        <end position="272"/>
    </location>
</feature>
<evidence type="ECO:0000313" key="3">
    <source>
        <dbReference type="EMBL" id="PFH35612.1"/>
    </source>
</evidence>
<organism evidence="3 4">
    <name type="scientific">Besnoitia besnoiti</name>
    <name type="common">Apicomplexan protozoan</name>
    <dbReference type="NCBI Taxonomy" id="94643"/>
    <lineage>
        <taxon>Eukaryota</taxon>
        <taxon>Sar</taxon>
        <taxon>Alveolata</taxon>
        <taxon>Apicomplexa</taxon>
        <taxon>Conoidasida</taxon>
        <taxon>Coccidia</taxon>
        <taxon>Eucoccidiorida</taxon>
        <taxon>Eimeriorina</taxon>
        <taxon>Sarcocystidae</taxon>
        <taxon>Besnoitia</taxon>
    </lineage>
</organism>
<dbReference type="AlphaFoldDB" id="A0A2A9MJP6"/>
<feature type="compositionally biased region" description="Basic and acidic residues" evidence="1">
    <location>
        <begin position="728"/>
        <end position="743"/>
    </location>
</feature>
<feature type="compositionally biased region" description="Acidic residues" evidence="1">
    <location>
        <begin position="276"/>
        <end position="285"/>
    </location>
</feature>
<dbReference type="InterPro" id="IPR006580">
    <property type="entry name" value="Znf_TTF"/>
</dbReference>
<dbReference type="Proteomes" id="UP000224006">
    <property type="component" value="Chromosome IV"/>
</dbReference>
<feature type="region of interest" description="Disordered" evidence="1">
    <location>
        <begin position="194"/>
        <end position="221"/>
    </location>
</feature>
<evidence type="ECO:0000313" key="4">
    <source>
        <dbReference type="Proteomes" id="UP000224006"/>
    </source>
</evidence>